<dbReference type="PANTHER" id="PTHR30509:SF9">
    <property type="entry name" value="MULTIDRUG RESISTANCE PROTEIN MDTO"/>
    <property type="match status" value="1"/>
</dbReference>
<feature type="transmembrane region" description="Helical" evidence="7">
    <location>
        <begin position="330"/>
        <end position="348"/>
    </location>
</feature>
<comment type="caution">
    <text evidence="9">The sequence shown here is derived from an EMBL/GenBank/DDBJ whole genome shotgun (WGS) entry which is preliminary data.</text>
</comment>
<evidence type="ECO:0000256" key="3">
    <source>
        <dbReference type="ARBA" id="ARBA00022692"/>
    </source>
</evidence>
<feature type="domain" description="Integral membrane bound transporter" evidence="8">
    <location>
        <begin position="340"/>
        <end position="465"/>
    </location>
</feature>
<evidence type="ECO:0000256" key="2">
    <source>
        <dbReference type="ARBA" id="ARBA00022475"/>
    </source>
</evidence>
<accession>A0ABP6Q2B3</accession>
<evidence type="ECO:0000313" key="9">
    <source>
        <dbReference type="EMBL" id="GAA3200302.1"/>
    </source>
</evidence>
<protein>
    <submittedName>
        <fullName evidence="9">FUSC family protein</fullName>
    </submittedName>
</protein>
<dbReference type="RefSeq" id="WP_344823221.1">
    <property type="nucleotide sequence ID" value="NZ_BAAAUV010000003.1"/>
</dbReference>
<comment type="similarity">
    <text evidence="6">Belongs to the YccS/YhfK family.</text>
</comment>
<dbReference type="InterPro" id="IPR049453">
    <property type="entry name" value="Memb_transporter_dom"/>
</dbReference>
<feature type="transmembrane region" description="Helical" evidence="7">
    <location>
        <begin position="28"/>
        <end position="55"/>
    </location>
</feature>
<evidence type="ECO:0000256" key="6">
    <source>
        <dbReference type="ARBA" id="ARBA00043993"/>
    </source>
</evidence>
<keyword evidence="2" id="KW-1003">Cell membrane</keyword>
<keyword evidence="4 7" id="KW-1133">Transmembrane helix</keyword>
<evidence type="ECO:0000313" key="10">
    <source>
        <dbReference type="Proteomes" id="UP001501237"/>
    </source>
</evidence>
<evidence type="ECO:0000256" key="7">
    <source>
        <dbReference type="SAM" id="Phobius"/>
    </source>
</evidence>
<evidence type="ECO:0000256" key="5">
    <source>
        <dbReference type="ARBA" id="ARBA00023136"/>
    </source>
</evidence>
<organism evidence="9 10">
    <name type="scientific">Actinocorallia longicatena</name>
    <dbReference type="NCBI Taxonomy" id="111803"/>
    <lineage>
        <taxon>Bacteria</taxon>
        <taxon>Bacillati</taxon>
        <taxon>Actinomycetota</taxon>
        <taxon>Actinomycetes</taxon>
        <taxon>Streptosporangiales</taxon>
        <taxon>Thermomonosporaceae</taxon>
        <taxon>Actinocorallia</taxon>
    </lineage>
</organism>
<dbReference type="EMBL" id="BAAAUV010000003">
    <property type="protein sequence ID" value="GAA3200302.1"/>
    <property type="molecule type" value="Genomic_DNA"/>
</dbReference>
<evidence type="ECO:0000259" key="8">
    <source>
        <dbReference type="Pfam" id="PF13515"/>
    </source>
</evidence>
<feature type="transmembrane region" description="Helical" evidence="7">
    <location>
        <begin position="146"/>
        <end position="164"/>
    </location>
</feature>
<reference evidence="10" key="1">
    <citation type="journal article" date="2019" name="Int. J. Syst. Evol. Microbiol.">
        <title>The Global Catalogue of Microorganisms (GCM) 10K type strain sequencing project: providing services to taxonomists for standard genome sequencing and annotation.</title>
        <authorList>
            <consortium name="The Broad Institute Genomics Platform"/>
            <consortium name="The Broad Institute Genome Sequencing Center for Infectious Disease"/>
            <person name="Wu L."/>
            <person name="Ma J."/>
        </authorList>
    </citation>
    <scope>NUCLEOTIDE SEQUENCE [LARGE SCALE GENOMIC DNA]</scope>
    <source>
        <strain evidence="10">JCM 9377</strain>
    </source>
</reference>
<feature type="transmembrane region" description="Helical" evidence="7">
    <location>
        <begin position="452"/>
        <end position="470"/>
    </location>
</feature>
<keyword evidence="3 7" id="KW-0812">Transmembrane</keyword>
<feature type="transmembrane region" description="Helical" evidence="7">
    <location>
        <begin position="92"/>
        <end position="110"/>
    </location>
</feature>
<comment type="subcellular location">
    <subcellularLocation>
        <location evidence="1">Cell membrane</location>
        <topology evidence="1">Multi-pass membrane protein</topology>
    </subcellularLocation>
</comment>
<dbReference type="Proteomes" id="UP001501237">
    <property type="component" value="Unassembled WGS sequence"/>
</dbReference>
<dbReference type="PANTHER" id="PTHR30509">
    <property type="entry name" value="P-HYDROXYBENZOIC ACID EFFLUX PUMP SUBUNIT-RELATED"/>
    <property type="match status" value="1"/>
</dbReference>
<evidence type="ECO:0000256" key="4">
    <source>
        <dbReference type="ARBA" id="ARBA00022989"/>
    </source>
</evidence>
<sequence length="618" mass="64787">MSEQGWLVRAVTPVRAPVPWPAVFRAGISIAAMTAIGLASGNAVAGMIAATGALSGALQNTLRPYRLRLLGIAIPMLVGAVGLIVGEAAYDRGWWTVGVLVGVALVSGLISSIGAVSSGSGLMLLLMAVIGTGIELPGPWWQAPLYHLGGSGFFLGLVLLGWPLHRADPEREAVAGVYFALADVLEAAPEADAARLAVAPAVNAAQDVLTRHRIGEQGRDIEIRRLTTMLNAATPLLEAISLLHDAPAPAGMPAAVRRIGEAVAADHRTCPPAVFVSEEPAFAAAVEYSRRRLAGPRPEDPDLLGRPAAWPVRAVTAVREMVFTWTTWRFALRLALCIGLAGIASAVLTVPRSYWVALTVTFILKPDFGSVFVRALLRGLGTLVGVVIAAAILILVPRGWPAVPLAALFGGLVPLVSARSYAMQTAAVTPLILVLGDLLHHEPATTLATTRLADTALGCVIVLVFGYALWPDSWRVQVSARLADTIDAAAAYLRGAFEDSPARSQRRRGIHRTITTLRTTLQQTLAEPPPASTRAAAWFSAVVAVEQIVDAVTAASVKSRHGFPAPDPADLEVTAGTLSALAAAVRAHEPAPALPDLPKDGLLADLTPEIHTLRAALP</sequence>
<name>A0ABP6Q2B3_9ACTN</name>
<feature type="transmembrane region" description="Helical" evidence="7">
    <location>
        <begin position="67"/>
        <end position="86"/>
    </location>
</feature>
<gene>
    <name evidence="9" type="ORF">GCM10010468_12880</name>
</gene>
<feature type="transmembrane region" description="Helical" evidence="7">
    <location>
        <begin position="380"/>
        <end position="400"/>
    </location>
</feature>
<keyword evidence="5 7" id="KW-0472">Membrane</keyword>
<keyword evidence="10" id="KW-1185">Reference proteome</keyword>
<proteinExistence type="inferred from homology"/>
<evidence type="ECO:0000256" key="1">
    <source>
        <dbReference type="ARBA" id="ARBA00004651"/>
    </source>
</evidence>
<feature type="transmembrane region" description="Helical" evidence="7">
    <location>
        <begin position="122"/>
        <end position="140"/>
    </location>
</feature>
<dbReference type="Pfam" id="PF13515">
    <property type="entry name" value="FUSC_2"/>
    <property type="match status" value="1"/>
</dbReference>